<keyword evidence="1" id="KW-0614">Plasmid</keyword>
<proteinExistence type="predicted"/>
<dbReference type="RefSeq" id="WP_013094672.1">
    <property type="nucleotide sequence ID" value="NC_014120.1"/>
</dbReference>
<dbReference type="AlphaFoldDB" id="D5WNL8"/>
<organism evidence="1 2">
    <name type="scientific">Paraburkholderia atlantica</name>
    <dbReference type="NCBI Taxonomy" id="2654982"/>
    <lineage>
        <taxon>Bacteria</taxon>
        <taxon>Pseudomonadati</taxon>
        <taxon>Pseudomonadota</taxon>
        <taxon>Betaproteobacteria</taxon>
        <taxon>Burkholderiales</taxon>
        <taxon>Burkholderiaceae</taxon>
        <taxon>Paraburkholderia</taxon>
    </lineage>
</organism>
<geneLocation type="plasmid" evidence="1 2">
    <name>pBC201</name>
</geneLocation>
<accession>D5WNL8</accession>
<evidence type="ECO:0000313" key="1">
    <source>
        <dbReference type="EMBL" id="ADG20897.1"/>
    </source>
</evidence>
<dbReference type="HOGENOM" id="CLU_2506419_0_0_4"/>
<evidence type="ECO:0000313" key="2">
    <source>
        <dbReference type="Proteomes" id="UP000002190"/>
    </source>
</evidence>
<gene>
    <name evidence="1" type="ordered locus">BC1002_7151</name>
</gene>
<reference evidence="2" key="1">
    <citation type="submission" date="2010-04" db="EMBL/GenBank/DDBJ databases">
        <title>Complete sequence of plasmid 1 of Burkholderia sp. CCGE1002.</title>
        <authorList>
            <consortium name="US DOE Joint Genome Institute"/>
            <person name="Lucas S."/>
            <person name="Copeland A."/>
            <person name="Lapidus A."/>
            <person name="Cheng J.-F."/>
            <person name="Bruce D."/>
            <person name="Goodwin L."/>
            <person name="Pitluck S."/>
            <person name="Chertkov O."/>
            <person name="Detter J.C."/>
            <person name="Han C."/>
            <person name="Tapia R."/>
            <person name="Land M."/>
            <person name="Hauser L."/>
            <person name="Kyrpides N."/>
            <person name="Ovchinnikova G."/>
            <person name="Martinez-Romero E."/>
            <person name="Hernandez M.A.R."/>
            <person name="Tiedje J.M."/>
            <person name="Woyke T."/>
        </authorList>
    </citation>
    <scope>NUCLEOTIDE SEQUENCE [LARGE SCALE GENOMIC DNA]</scope>
    <source>
        <strain evidence="2">CCGE1002</strain>
        <plasmid evidence="2">pBC201</plasmid>
    </source>
</reference>
<dbReference type="KEGG" id="bge:BC1002_7151"/>
<reference evidence="1 2" key="2">
    <citation type="journal article" date="2012" name="J. Bacteriol.">
        <title>Genome Sequences of Burkholderia sp. Strains CCGE1002 and H160, Isolated from Legume Nodules in Mexico and Brazil.</title>
        <authorList>
            <person name="Ormeno-Orrillo E."/>
            <person name="Rogel M.A."/>
            <person name="Chueire L.M."/>
            <person name="Tiedje J.M."/>
            <person name="Martinez-Romero E."/>
            <person name="Hungria M."/>
        </authorList>
    </citation>
    <scope>NUCLEOTIDE SEQUENCE [LARGE SCALE GENOMIC DNA]</scope>
    <source>
        <strain evidence="1 2">CCGE1002</strain>
        <plasmid evidence="2">pBC201</plasmid>
    </source>
</reference>
<name>D5WNL8_PARAM</name>
<dbReference type="Proteomes" id="UP000002190">
    <property type="component" value="Plasmid pBC201"/>
</dbReference>
<dbReference type="GeneID" id="301098097"/>
<dbReference type="EMBL" id="CP002016">
    <property type="protein sequence ID" value="ADG20897.1"/>
    <property type="molecule type" value="Genomic_DNA"/>
</dbReference>
<sequence length="85" mass="9684">MLRATQCSTEVKFVTDCPNDMKSNMMHRCLAAIETGRTAAVPPLYQQWVTVTEKRVDGLMLPFIGFVPDERIAQIRARLRRAFGK</sequence>
<protein>
    <submittedName>
        <fullName evidence="1">Sulfite reductase, dissimilatory-type alpha subunit</fullName>
    </submittedName>
</protein>